<keyword evidence="2" id="KW-0378">Hydrolase</keyword>
<dbReference type="SUPFAM" id="SSF53649">
    <property type="entry name" value="Alkaline phosphatase-like"/>
    <property type="match status" value="1"/>
</dbReference>
<dbReference type="Proteomes" id="UP000199462">
    <property type="component" value="Unassembled WGS sequence"/>
</dbReference>
<evidence type="ECO:0000313" key="5">
    <source>
        <dbReference type="Proteomes" id="UP000199462"/>
    </source>
</evidence>
<dbReference type="RefSeq" id="WP_091900534.1">
    <property type="nucleotide sequence ID" value="NZ_FOYX01000001.1"/>
</dbReference>
<dbReference type="PANTHER" id="PTHR42693">
    <property type="entry name" value="ARYLSULFATASE FAMILY MEMBER"/>
    <property type="match status" value="1"/>
</dbReference>
<organism evidence="4 5">
    <name type="scientific">Maribacter stanieri</name>
    <dbReference type="NCBI Taxonomy" id="440514"/>
    <lineage>
        <taxon>Bacteria</taxon>
        <taxon>Pseudomonadati</taxon>
        <taxon>Bacteroidota</taxon>
        <taxon>Flavobacteriia</taxon>
        <taxon>Flavobacteriales</taxon>
        <taxon>Flavobacteriaceae</taxon>
        <taxon>Maribacter</taxon>
    </lineage>
</organism>
<evidence type="ECO:0000313" key="4">
    <source>
        <dbReference type="EMBL" id="SFR50652.1"/>
    </source>
</evidence>
<evidence type="ECO:0000256" key="1">
    <source>
        <dbReference type="ARBA" id="ARBA00008779"/>
    </source>
</evidence>
<dbReference type="InterPro" id="IPR017850">
    <property type="entry name" value="Alkaline_phosphatase_core_sf"/>
</dbReference>
<name>A0A1I6H883_9FLAO</name>
<dbReference type="Gene3D" id="3.30.1120.10">
    <property type="match status" value="1"/>
</dbReference>
<dbReference type="InterPro" id="IPR000917">
    <property type="entry name" value="Sulfatase_N"/>
</dbReference>
<gene>
    <name evidence="4" type="ORF">SAMN04488010_0058</name>
</gene>
<dbReference type="PROSITE" id="PS51257">
    <property type="entry name" value="PROKAR_LIPOPROTEIN"/>
    <property type="match status" value="1"/>
</dbReference>
<dbReference type="Gene3D" id="3.40.720.10">
    <property type="entry name" value="Alkaline Phosphatase, subunit A"/>
    <property type="match status" value="1"/>
</dbReference>
<dbReference type="CDD" id="cd16025">
    <property type="entry name" value="PAS_like"/>
    <property type="match status" value="1"/>
</dbReference>
<evidence type="ECO:0000259" key="3">
    <source>
        <dbReference type="Pfam" id="PF00884"/>
    </source>
</evidence>
<dbReference type="InterPro" id="IPR050738">
    <property type="entry name" value="Sulfatase"/>
</dbReference>
<protein>
    <submittedName>
        <fullName evidence="4">Arylsulfatase</fullName>
    </submittedName>
</protein>
<feature type="domain" description="Sulfatase N-terminal" evidence="3">
    <location>
        <begin position="33"/>
        <end position="425"/>
    </location>
</feature>
<dbReference type="STRING" id="440514.SAMN04488010_0058"/>
<dbReference type="PANTHER" id="PTHR42693:SF53">
    <property type="entry name" value="ENDO-4-O-SULFATASE"/>
    <property type="match status" value="1"/>
</dbReference>
<proteinExistence type="inferred from homology"/>
<dbReference type="GO" id="GO:0004065">
    <property type="term" value="F:arylsulfatase activity"/>
    <property type="evidence" value="ECO:0007669"/>
    <property type="project" value="TreeGrafter"/>
</dbReference>
<keyword evidence="5" id="KW-1185">Reference proteome</keyword>
<dbReference type="AlphaFoldDB" id="A0A1I6H883"/>
<accession>A0A1I6H883</accession>
<reference evidence="5" key="1">
    <citation type="submission" date="2016-10" db="EMBL/GenBank/DDBJ databases">
        <authorList>
            <person name="Varghese N."/>
            <person name="Submissions S."/>
        </authorList>
    </citation>
    <scope>NUCLEOTIDE SEQUENCE [LARGE SCALE GENOMIC DNA]</scope>
    <source>
        <strain evidence="5">DSM 19891</strain>
    </source>
</reference>
<dbReference type="EMBL" id="FOYX01000001">
    <property type="protein sequence ID" value="SFR50652.1"/>
    <property type="molecule type" value="Genomic_DNA"/>
</dbReference>
<comment type="similarity">
    <text evidence="1">Belongs to the sulfatase family.</text>
</comment>
<sequence length="541" mass="61198">MRILVLGIMTLFFLSCKHGAIDKKEIVQTDQKPNVVLIMADDMGFSDLGNYGSEINTPSLDRLASEGTRLERFYTNTICAPSRSSLLTGQYPHKAGIGFFNEDFGLPGYEGYLNKESLTLGEVFKNGGYSTYMTGKWHVGNDKPHWPIQRGFDNFFGFLDGGESYFDTKPLLKGPPSTAFLYEGNEVYNIDKEDFYLTDELTNRAIDFVANKEKEKPFFLYMAYNAPHWPLHAKPEDIAKYKGKYDAGWDELRKLRFENVKKLGLAEEEWNPFKDNSLPAWDSLNAEEKSEWTLKMEVYAAMVDNLDQNIGKLLNYLGTTGQLNNTVIIFLSDNGAENMDVGKMPFTVKRNEGPVGTAGSMEAYSKNWAQVSNSPLRSYKSSPYEGGTATPFIIRYPGQKVSGKILKGGSHLVDIMPTLLDIADIEYPESYNGVTPNPLVGESFLPLLQGEDWTREQPICFEWFGDRAVWLGDLKGVHQYNKEWELYDLSTDRTESNDIAATQPETIAKMDAIYNEWAKNNGVIAWSEEMGKKTQFRKSPH</sequence>
<evidence type="ECO:0000256" key="2">
    <source>
        <dbReference type="ARBA" id="ARBA00022801"/>
    </source>
</evidence>
<dbReference type="Pfam" id="PF00884">
    <property type="entry name" value="Sulfatase"/>
    <property type="match status" value="1"/>
</dbReference>